<dbReference type="AlphaFoldDB" id="A0A9X0R309"/>
<evidence type="ECO:0000313" key="3">
    <source>
        <dbReference type="Proteomes" id="UP000600101"/>
    </source>
</evidence>
<keyword evidence="3" id="KW-1185">Reference proteome</keyword>
<proteinExistence type="predicted"/>
<dbReference type="EMBL" id="JACOMF010000068">
    <property type="protein sequence ID" value="MBC4018646.1"/>
    <property type="molecule type" value="Genomic_DNA"/>
</dbReference>
<dbReference type="Proteomes" id="UP000600101">
    <property type="component" value="Unassembled WGS sequence"/>
</dbReference>
<comment type="caution">
    <text evidence="2">The sequence shown here is derived from an EMBL/GenBank/DDBJ whole genome shotgun (WGS) entry which is preliminary data.</text>
</comment>
<dbReference type="RefSeq" id="WP_186773392.1">
    <property type="nucleotide sequence ID" value="NZ_JACOMF010000068.1"/>
</dbReference>
<accession>A0A9X0R309</accession>
<feature type="region of interest" description="Disordered" evidence="1">
    <location>
        <begin position="73"/>
        <end position="112"/>
    </location>
</feature>
<name>A0A9X0R309_9PROT</name>
<protein>
    <submittedName>
        <fullName evidence="2">Uncharacterized protein</fullName>
    </submittedName>
</protein>
<reference evidence="2" key="1">
    <citation type="submission" date="2020-08" db="EMBL/GenBank/DDBJ databases">
        <authorList>
            <person name="Hu Y."/>
            <person name="Nguyen S.V."/>
            <person name="Li F."/>
            <person name="Fanning S."/>
        </authorList>
    </citation>
    <scope>NUCLEOTIDE SEQUENCE</scope>
    <source>
        <strain evidence="2">SYSU D8009</strain>
    </source>
</reference>
<organism evidence="2 3">
    <name type="scientific">Siccirubricoccus deserti</name>
    <dbReference type="NCBI Taxonomy" id="2013562"/>
    <lineage>
        <taxon>Bacteria</taxon>
        <taxon>Pseudomonadati</taxon>
        <taxon>Pseudomonadota</taxon>
        <taxon>Alphaproteobacteria</taxon>
        <taxon>Acetobacterales</taxon>
        <taxon>Roseomonadaceae</taxon>
        <taxon>Siccirubricoccus</taxon>
    </lineage>
</organism>
<sequence>MPKADSGSNRSKSEEPGESVDVLRSQIFEILRSSPPGVMTRYIIHRMAGAEEGAKMERVVIQALDAMKTDGLIYSQGSDHESPKWFLSENSKSETGPSSPSDGGILGTTGPH</sequence>
<evidence type="ECO:0000256" key="1">
    <source>
        <dbReference type="SAM" id="MobiDB-lite"/>
    </source>
</evidence>
<evidence type="ECO:0000313" key="2">
    <source>
        <dbReference type="EMBL" id="MBC4018646.1"/>
    </source>
</evidence>
<feature type="compositionally biased region" description="Polar residues" evidence="1">
    <location>
        <begin position="1"/>
        <end position="10"/>
    </location>
</feature>
<gene>
    <name evidence="2" type="ORF">H7965_25620</name>
</gene>
<feature type="compositionally biased region" description="Polar residues" evidence="1">
    <location>
        <begin position="88"/>
        <end position="101"/>
    </location>
</feature>
<feature type="region of interest" description="Disordered" evidence="1">
    <location>
        <begin position="1"/>
        <end position="20"/>
    </location>
</feature>